<feature type="region of interest" description="Disordered" evidence="3">
    <location>
        <begin position="285"/>
        <end position="345"/>
    </location>
</feature>
<dbReference type="RefSeq" id="XP_002423074.1">
    <property type="nucleotide sequence ID" value="XM_002423029.1"/>
</dbReference>
<dbReference type="CDD" id="cd12389">
    <property type="entry name" value="RRM2_RAVER"/>
    <property type="match status" value="1"/>
</dbReference>
<dbReference type="EMBL" id="DS235005">
    <property type="protein sequence ID" value="EEB10336.1"/>
    <property type="molecule type" value="Genomic_DNA"/>
</dbReference>
<name>E0VAD0_PEDHC</name>
<dbReference type="CDD" id="cd12390">
    <property type="entry name" value="RRM3_RAVER"/>
    <property type="match status" value="1"/>
</dbReference>
<dbReference type="STRING" id="121224.E0VAD0"/>
<accession>E0VAD0</accession>
<keyword evidence="7" id="KW-1185">Reference proteome</keyword>
<organism>
    <name type="scientific">Pediculus humanus subsp. corporis</name>
    <name type="common">Body louse</name>
    <dbReference type="NCBI Taxonomy" id="121224"/>
    <lineage>
        <taxon>Eukaryota</taxon>
        <taxon>Metazoa</taxon>
        <taxon>Ecdysozoa</taxon>
        <taxon>Arthropoda</taxon>
        <taxon>Hexapoda</taxon>
        <taxon>Insecta</taxon>
        <taxon>Pterygota</taxon>
        <taxon>Neoptera</taxon>
        <taxon>Paraneoptera</taxon>
        <taxon>Psocodea</taxon>
        <taxon>Troctomorpha</taxon>
        <taxon>Phthiraptera</taxon>
        <taxon>Anoplura</taxon>
        <taxon>Pediculidae</taxon>
        <taxon>Pediculus</taxon>
    </lineage>
</organism>
<dbReference type="AlphaFoldDB" id="E0VAD0"/>
<feature type="domain" description="RRM" evidence="4">
    <location>
        <begin position="57"/>
        <end position="135"/>
    </location>
</feature>
<dbReference type="GeneID" id="8232309"/>
<sequence length="695" mass="74851">MLSDFPIISVTLSCGHGSAGSAKAYLEDPEMLEDWDKDRAFLLRGQKIPVSPTLTELVLCVARYPFHYSESHFTGLVSSYGEVKMCFLMISEKTGESKGYGFVEYASKETALHAKSSLDGLVINDVTLCADFIDSTHTTFESLHSKCLYVDNLPQNYRDMGEFRRKFSKVINPPYCQIALKNGCPQNWGLVEFNSGEDAENTLTQLNGSEIKDKKLKISYYIPGVRAINLYLKLLNETDNNRGKGNGLLPTPPPGVFQSFKNLQKQNPIFAQSIQNIMVTEQQLGVGNMNSPSNGQTSEDGKNSSSNKVGTAGHRGKKQGPNNKTTTPSSNPSSESPSSTAETTISHDQQAAFLRLLAGQNPAALLQTPQMVSFLKQPKGALNGAAVLVPQTALAPEASGLTLPAAIPVIPALSDFSASGLYPDAVKAAASASVNLLGVNPGIDAVTTGSFPSPATETGAALNIPTGGQTALWNPAAVLSELGEKDVVNGDKTLLVLEIFFLFKLSVARDKKGTLADAPHLTFSRQVNPLTQRTQRLTPLVPTTHPLARTIIPIPTAIPAEENSVLTEPRTAATNGFHPAWFPHPVWPTVGALAHAPPTPPRPIGFEAQCLLSKTNVRTTTTSYLTDYPTADWASNPYASPIPTNVTPVGQKRKHPYTTFLPSPEPSPEGPYIGQHSQGIGGHYIDSWPKRKKKN</sequence>
<dbReference type="eggNOG" id="KOG0145">
    <property type="taxonomic scope" value="Eukaryota"/>
</dbReference>
<dbReference type="OrthoDB" id="639027at2759"/>
<evidence type="ECO:0000259" key="4">
    <source>
        <dbReference type="PROSITE" id="PS50102"/>
    </source>
</evidence>
<feature type="compositionally biased region" description="Polar residues" evidence="3">
    <location>
        <begin position="285"/>
        <end position="309"/>
    </location>
</feature>
<dbReference type="VEuPathDB" id="VectorBase:PHUM035210"/>
<dbReference type="Pfam" id="PF00076">
    <property type="entry name" value="RRM_1"/>
    <property type="match status" value="2"/>
</dbReference>
<feature type="domain" description="RRM" evidence="4">
    <location>
        <begin position="146"/>
        <end position="223"/>
    </location>
</feature>
<evidence type="ECO:0000256" key="3">
    <source>
        <dbReference type="SAM" id="MobiDB-lite"/>
    </source>
</evidence>
<evidence type="ECO:0000313" key="6">
    <source>
        <dbReference type="EnsemblMetazoa" id="PHUM035210-PA"/>
    </source>
</evidence>
<dbReference type="PANTHER" id="PTHR23189">
    <property type="entry name" value="RNA RECOGNITION MOTIF-CONTAINING"/>
    <property type="match status" value="1"/>
</dbReference>
<evidence type="ECO:0000313" key="7">
    <source>
        <dbReference type="Proteomes" id="UP000009046"/>
    </source>
</evidence>
<gene>
    <name evidence="6" type="primary">8232309</name>
    <name evidence="5" type="ORF">Phum_PHUM035210</name>
</gene>
<evidence type="ECO:0000313" key="5">
    <source>
        <dbReference type="EMBL" id="EEB10336.1"/>
    </source>
</evidence>
<dbReference type="InterPro" id="IPR000504">
    <property type="entry name" value="RRM_dom"/>
</dbReference>
<reference evidence="5" key="1">
    <citation type="submission" date="2007-04" db="EMBL/GenBank/DDBJ databases">
        <title>Annotation of Pediculus humanus corporis strain USDA.</title>
        <authorList>
            <person name="Kirkness E."/>
            <person name="Hannick L."/>
            <person name="Hass B."/>
            <person name="Bruggner R."/>
            <person name="Lawson D."/>
            <person name="Bidwell S."/>
            <person name="Joardar V."/>
            <person name="Caler E."/>
            <person name="Walenz B."/>
            <person name="Inman J."/>
            <person name="Schobel S."/>
            <person name="Galinsky K."/>
            <person name="Amedeo P."/>
            <person name="Strausberg R."/>
        </authorList>
    </citation>
    <scope>NUCLEOTIDE SEQUENCE</scope>
    <source>
        <strain evidence="5">USDA</strain>
    </source>
</reference>
<dbReference type="GO" id="GO:0003723">
    <property type="term" value="F:RNA binding"/>
    <property type="evidence" value="ECO:0007669"/>
    <property type="project" value="UniProtKB-UniRule"/>
</dbReference>
<dbReference type="Gene3D" id="3.30.70.330">
    <property type="match status" value="3"/>
</dbReference>
<dbReference type="PROSITE" id="PS50102">
    <property type="entry name" value="RRM"/>
    <property type="match status" value="2"/>
</dbReference>
<dbReference type="InterPro" id="IPR012677">
    <property type="entry name" value="Nucleotide-bd_a/b_plait_sf"/>
</dbReference>
<evidence type="ECO:0000256" key="1">
    <source>
        <dbReference type="ARBA" id="ARBA00022884"/>
    </source>
</evidence>
<dbReference type="SMART" id="SM00360">
    <property type="entry name" value="RRM"/>
    <property type="match status" value="2"/>
</dbReference>
<evidence type="ECO:0000256" key="2">
    <source>
        <dbReference type="PROSITE-ProRule" id="PRU00176"/>
    </source>
</evidence>
<keyword evidence="1 2" id="KW-0694">RNA-binding</keyword>
<feature type="compositionally biased region" description="Low complexity" evidence="3">
    <location>
        <begin position="325"/>
        <end position="345"/>
    </location>
</feature>
<dbReference type="KEGG" id="phu:Phum_PHUM035210"/>
<proteinExistence type="predicted"/>
<dbReference type="Proteomes" id="UP000009046">
    <property type="component" value="Unassembled WGS sequence"/>
</dbReference>
<dbReference type="SUPFAM" id="SSF54928">
    <property type="entry name" value="RNA-binding domain, RBD"/>
    <property type="match status" value="1"/>
</dbReference>
<dbReference type="InParanoid" id="E0VAD0"/>
<dbReference type="EMBL" id="AAZO01000418">
    <property type="status" value="NOT_ANNOTATED_CDS"/>
    <property type="molecule type" value="Genomic_DNA"/>
</dbReference>
<dbReference type="CTD" id="8232309"/>
<reference evidence="6" key="3">
    <citation type="submission" date="2021-02" db="UniProtKB">
        <authorList>
            <consortium name="EnsemblMetazoa"/>
        </authorList>
    </citation>
    <scope>IDENTIFICATION</scope>
    <source>
        <strain evidence="6">USDA</strain>
    </source>
</reference>
<dbReference type="EnsemblMetazoa" id="PHUM035210-RA">
    <property type="protein sequence ID" value="PHUM035210-PA"/>
    <property type="gene ID" value="PHUM035210"/>
</dbReference>
<protein>
    <submittedName>
        <fullName evidence="5 6">Raver1, putative</fullName>
    </submittedName>
</protein>
<dbReference type="HOGENOM" id="CLU_016492_1_0_1"/>
<dbReference type="InterPro" id="IPR035979">
    <property type="entry name" value="RBD_domain_sf"/>
</dbReference>
<reference evidence="5" key="2">
    <citation type="submission" date="2007-04" db="EMBL/GenBank/DDBJ databases">
        <title>The genome of the human body louse.</title>
        <authorList>
            <consortium name="The Human Body Louse Genome Consortium"/>
            <person name="Kirkness E."/>
            <person name="Walenz B."/>
            <person name="Hass B."/>
            <person name="Bruggner R."/>
            <person name="Strausberg R."/>
        </authorList>
    </citation>
    <scope>NUCLEOTIDE SEQUENCE</scope>
    <source>
        <strain evidence="5">USDA</strain>
    </source>
</reference>
<feature type="region of interest" description="Disordered" evidence="3">
    <location>
        <begin position="647"/>
        <end position="695"/>
    </location>
</feature>